<comment type="caution">
    <text evidence="9">The sequence shown here is derived from an EMBL/GenBank/DDBJ whole genome shotgun (WGS) entry which is preliminary data.</text>
</comment>
<reference evidence="10" key="1">
    <citation type="journal article" date="2016" name="Nature">
        <title>The genome of the seagrass Zostera marina reveals angiosperm adaptation to the sea.</title>
        <authorList>
            <person name="Olsen J.L."/>
            <person name="Rouze P."/>
            <person name="Verhelst B."/>
            <person name="Lin Y.-C."/>
            <person name="Bayer T."/>
            <person name="Collen J."/>
            <person name="Dattolo E."/>
            <person name="De Paoli E."/>
            <person name="Dittami S."/>
            <person name="Maumus F."/>
            <person name="Michel G."/>
            <person name="Kersting A."/>
            <person name="Lauritano C."/>
            <person name="Lohaus R."/>
            <person name="Toepel M."/>
            <person name="Tonon T."/>
            <person name="Vanneste K."/>
            <person name="Amirebrahimi M."/>
            <person name="Brakel J."/>
            <person name="Bostroem C."/>
            <person name="Chovatia M."/>
            <person name="Grimwood J."/>
            <person name="Jenkins J.W."/>
            <person name="Jueterbock A."/>
            <person name="Mraz A."/>
            <person name="Stam W.T."/>
            <person name="Tice H."/>
            <person name="Bornberg-Bauer E."/>
            <person name="Green P.J."/>
            <person name="Pearson G.A."/>
            <person name="Procaccini G."/>
            <person name="Duarte C.M."/>
            <person name="Schmutz J."/>
            <person name="Reusch T.B.H."/>
            <person name="Van de Peer Y."/>
        </authorList>
    </citation>
    <scope>NUCLEOTIDE SEQUENCE [LARGE SCALE GENOMIC DNA]</scope>
    <source>
        <strain evidence="10">cv. Finnish</strain>
    </source>
</reference>
<evidence type="ECO:0000256" key="4">
    <source>
        <dbReference type="ARBA" id="ARBA00022833"/>
    </source>
</evidence>
<keyword evidence="4 6" id="KW-0862">Zinc</keyword>
<dbReference type="Pfam" id="PF03101">
    <property type="entry name" value="FAR1"/>
    <property type="match status" value="2"/>
</dbReference>
<evidence type="ECO:0000256" key="5">
    <source>
        <dbReference type="PROSITE-ProRule" id="PRU00325"/>
    </source>
</evidence>
<keyword evidence="6" id="KW-0539">Nucleus</keyword>
<dbReference type="InterPro" id="IPR007527">
    <property type="entry name" value="Znf_SWIM"/>
</dbReference>
<feature type="compositionally biased region" description="Acidic residues" evidence="7">
    <location>
        <begin position="1"/>
        <end position="11"/>
    </location>
</feature>
<dbReference type="PANTHER" id="PTHR31669:SF293">
    <property type="entry name" value="PROTEIN FAR1-RELATED SEQUENCE"/>
    <property type="match status" value="1"/>
</dbReference>
<gene>
    <name evidence="9" type="ORF">ZOSMA_170G00280</name>
</gene>
<dbReference type="GO" id="GO:0008270">
    <property type="term" value="F:zinc ion binding"/>
    <property type="evidence" value="ECO:0007669"/>
    <property type="project" value="UniProtKB-UniRule"/>
</dbReference>
<dbReference type="GO" id="GO:0005634">
    <property type="term" value="C:nucleus"/>
    <property type="evidence" value="ECO:0007669"/>
    <property type="project" value="UniProtKB-SubCell"/>
</dbReference>
<dbReference type="OMA" id="TEASYIW"/>
<comment type="subcellular location">
    <subcellularLocation>
        <location evidence="6">Nucleus</location>
    </subcellularLocation>
</comment>
<dbReference type="PANTHER" id="PTHR31669">
    <property type="entry name" value="PROTEIN FAR1-RELATED SEQUENCE 10-RELATED"/>
    <property type="match status" value="1"/>
</dbReference>
<feature type="region of interest" description="Disordered" evidence="7">
    <location>
        <begin position="325"/>
        <end position="346"/>
    </location>
</feature>
<organism evidence="9 10">
    <name type="scientific">Zostera marina</name>
    <name type="common">Eelgrass</name>
    <dbReference type="NCBI Taxonomy" id="29655"/>
    <lineage>
        <taxon>Eukaryota</taxon>
        <taxon>Viridiplantae</taxon>
        <taxon>Streptophyta</taxon>
        <taxon>Embryophyta</taxon>
        <taxon>Tracheophyta</taxon>
        <taxon>Spermatophyta</taxon>
        <taxon>Magnoliopsida</taxon>
        <taxon>Liliopsida</taxon>
        <taxon>Zosteraceae</taxon>
        <taxon>Zostera</taxon>
    </lineage>
</organism>
<evidence type="ECO:0000256" key="6">
    <source>
        <dbReference type="RuleBase" id="RU367018"/>
    </source>
</evidence>
<dbReference type="Pfam" id="PF10551">
    <property type="entry name" value="MULE"/>
    <property type="match status" value="1"/>
</dbReference>
<dbReference type="PROSITE" id="PS50966">
    <property type="entry name" value="ZF_SWIM"/>
    <property type="match status" value="1"/>
</dbReference>
<proteinExistence type="inferred from homology"/>
<name>A0A0K9PUS4_ZOSMR</name>
<keyword evidence="3 5" id="KW-0863">Zinc-finger</keyword>
<dbReference type="GO" id="GO:0006355">
    <property type="term" value="P:regulation of DNA-templated transcription"/>
    <property type="evidence" value="ECO:0007669"/>
    <property type="project" value="UniProtKB-UniRule"/>
</dbReference>
<dbReference type="EMBL" id="LFYR01000644">
    <property type="protein sequence ID" value="KMZ72007.1"/>
    <property type="molecule type" value="Genomic_DNA"/>
</dbReference>
<feature type="domain" description="SWIM-type" evidence="8">
    <location>
        <begin position="683"/>
        <end position="721"/>
    </location>
</feature>
<evidence type="ECO:0000256" key="7">
    <source>
        <dbReference type="SAM" id="MobiDB-lite"/>
    </source>
</evidence>
<evidence type="ECO:0000313" key="9">
    <source>
        <dbReference type="EMBL" id="KMZ72007.1"/>
    </source>
</evidence>
<dbReference type="Proteomes" id="UP000036987">
    <property type="component" value="Unassembled WGS sequence"/>
</dbReference>
<evidence type="ECO:0000256" key="3">
    <source>
        <dbReference type="ARBA" id="ARBA00022771"/>
    </source>
</evidence>
<evidence type="ECO:0000259" key="8">
    <source>
        <dbReference type="PROSITE" id="PS50966"/>
    </source>
</evidence>
<evidence type="ECO:0000313" key="10">
    <source>
        <dbReference type="Proteomes" id="UP000036987"/>
    </source>
</evidence>
<dbReference type="InterPro" id="IPR004330">
    <property type="entry name" value="FAR1_DNA_bnd_dom"/>
</dbReference>
<evidence type="ECO:0000256" key="2">
    <source>
        <dbReference type="ARBA" id="ARBA00022723"/>
    </source>
</evidence>
<sequence>MEGSSNEDDGLMQDNADLNGNNINTHQIALDGGMHIVEAENSNPISHEHDMEMAEPFVGMEFESEEAAKLFYMAYASRYGFSVRISKSRRSRNDESIIMRRFVCSKEGFHMKKDNFDDGKKKRKRATIREGCNAMIEVIQKYYGRWVATKFVKEHNHVVAPPSRVRFVAPEEFAHIEPFLGMEFHSHEDAQTFYYAYASRVGFEVRIRLSRRSTRDESFVMRRFVCTKEGHSSPYEENYDDNKRKRTRAPAREGCKAMFEVIKKEFDRWIVSKLVAEHTHTLAIAPSKVHYIQSESEVVVLAKSGGGVREKSAVGTSNTVLQCGDSVRECPNDDSSSSDQVPKDENRESFFKIEEDTQNLLEYFKRMQAENHTFFYAFQVDKNNSLTNIFWADAKSKMAYYYFGDAVTFDTSYKDNQNMIPFVTFTGVNHHLQSVIFGCALLTDESESSYIWLFEKWIAAMGRAPLSLTIDQNETLMRAVTKVFPDVHRQVNRWSILSKCREKLSNIYDGAFEAEFENCVNDSETIEAFEWCWNSLMDRYKLRENTWLHSIYDMRQQWVSVYLKHAFCTEVSSSHRPDSMNKFFEKYFNKKTSLLVFVSLFEQAMSSWAETEALEDFANMYTKPNLKMPSVMLKQAAELYTRSVFEVFQDEFVESLGYFCEKINDGEIVKYNVARDGGKLPNISCRVSYNSIEKKAKCSCCKFEVNGILCRHILRVFLMVGVRSVPDDCMLKRWTKNAKSGYVLDECIQYNDLCRDAIKYAKEGASSMEIYKVAKESLQIAYGEVIAAKKDIGNRCTI</sequence>
<accession>A0A0K9PUS4</accession>
<dbReference type="SMART" id="SM00575">
    <property type="entry name" value="ZnF_PMZ"/>
    <property type="match status" value="1"/>
</dbReference>
<protein>
    <recommendedName>
        <fullName evidence="6">Protein FAR1-RELATED SEQUENCE</fullName>
    </recommendedName>
</protein>
<evidence type="ECO:0000256" key="1">
    <source>
        <dbReference type="ARBA" id="ARBA00005889"/>
    </source>
</evidence>
<keyword evidence="10" id="KW-1185">Reference proteome</keyword>
<dbReference type="InterPro" id="IPR031052">
    <property type="entry name" value="FHY3/FAR1"/>
</dbReference>
<dbReference type="InterPro" id="IPR006564">
    <property type="entry name" value="Znf_PMZ"/>
</dbReference>
<keyword evidence="2 6" id="KW-0479">Metal-binding</keyword>
<comment type="similarity">
    <text evidence="1 6">Belongs to the FHY3/FAR1 family.</text>
</comment>
<comment type="function">
    <text evidence="6">Putative transcription activator involved in regulating light control of development.</text>
</comment>
<feature type="region of interest" description="Disordered" evidence="7">
    <location>
        <begin position="1"/>
        <end position="20"/>
    </location>
</feature>
<dbReference type="Pfam" id="PF04434">
    <property type="entry name" value="SWIM"/>
    <property type="match status" value="1"/>
</dbReference>
<dbReference type="InterPro" id="IPR018289">
    <property type="entry name" value="MULE_transposase_dom"/>
</dbReference>
<dbReference type="STRING" id="29655.A0A0K9PUS4"/>
<dbReference type="AlphaFoldDB" id="A0A0K9PUS4"/>
<dbReference type="OrthoDB" id="1927586at2759"/>